<dbReference type="NCBIfam" id="TIGR03598">
    <property type="entry name" value="GTPase_YsxC"/>
    <property type="match status" value="1"/>
</dbReference>
<dbReference type="HAMAP" id="MF_00321">
    <property type="entry name" value="GTPase_EngB"/>
    <property type="match status" value="1"/>
</dbReference>
<evidence type="ECO:0000256" key="6">
    <source>
        <dbReference type="ARBA" id="ARBA00022842"/>
    </source>
</evidence>
<name>A0ABT1L4S3_9GAMM</name>
<evidence type="ECO:0000256" key="7">
    <source>
        <dbReference type="ARBA" id="ARBA00023134"/>
    </source>
</evidence>
<comment type="function">
    <text evidence="10">Necessary for normal cell division and for the maintenance of normal septation.</text>
</comment>
<keyword evidence="13" id="KW-1185">Reference proteome</keyword>
<keyword evidence="6" id="KW-0460">Magnesium</keyword>
<comment type="caution">
    <text evidence="12">The sequence shown here is derived from an EMBL/GenBank/DDBJ whole genome shotgun (WGS) entry which is preliminary data.</text>
</comment>
<evidence type="ECO:0000256" key="10">
    <source>
        <dbReference type="HAMAP-Rule" id="MF_00321"/>
    </source>
</evidence>
<dbReference type="PROSITE" id="PS51706">
    <property type="entry name" value="G_ENGB"/>
    <property type="match status" value="1"/>
</dbReference>
<keyword evidence="8 10" id="KW-0717">Septation</keyword>
<evidence type="ECO:0000256" key="9">
    <source>
        <dbReference type="ARBA" id="ARBA00023306"/>
    </source>
</evidence>
<dbReference type="SUPFAM" id="SSF52540">
    <property type="entry name" value="P-loop containing nucleoside triphosphate hydrolases"/>
    <property type="match status" value="1"/>
</dbReference>
<dbReference type="PANTHER" id="PTHR11649:SF13">
    <property type="entry name" value="ENGB-TYPE G DOMAIN-CONTAINING PROTEIN"/>
    <property type="match status" value="1"/>
</dbReference>
<proteinExistence type="inferred from homology"/>
<dbReference type="InterPro" id="IPR006073">
    <property type="entry name" value="GTP-bd"/>
</dbReference>
<organism evidence="12 13">
    <name type="scientific">Candidatus Synchoanobacter obligatus</name>
    <dbReference type="NCBI Taxonomy" id="2919597"/>
    <lineage>
        <taxon>Bacteria</taxon>
        <taxon>Pseudomonadati</taxon>
        <taxon>Pseudomonadota</taxon>
        <taxon>Gammaproteobacteria</taxon>
        <taxon>Candidatus Comchoanobacterales</taxon>
        <taxon>Candidatus Comchoanobacteraceae</taxon>
        <taxon>Candidatus Synchoanobacter</taxon>
    </lineage>
</organism>
<comment type="similarity">
    <text evidence="2 10">Belongs to the TRAFAC class TrmE-Era-EngA-EngB-Septin-like GTPase superfamily. EngB GTPase family.</text>
</comment>
<feature type="domain" description="EngB-type G" evidence="11">
    <location>
        <begin position="22"/>
        <end position="194"/>
    </location>
</feature>
<dbReference type="InterPro" id="IPR027417">
    <property type="entry name" value="P-loop_NTPase"/>
</dbReference>
<dbReference type="RefSeq" id="WP_258569287.1">
    <property type="nucleotide sequence ID" value="NZ_JAKUDN010000002.1"/>
</dbReference>
<dbReference type="EMBL" id="JAKUDN010000002">
    <property type="protein sequence ID" value="MCP8352179.1"/>
    <property type="molecule type" value="Genomic_DNA"/>
</dbReference>
<dbReference type="CDD" id="cd01876">
    <property type="entry name" value="YihA_EngB"/>
    <property type="match status" value="1"/>
</dbReference>
<evidence type="ECO:0000256" key="3">
    <source>
        <dbReference type="ARBA" id="ARBA00022618"/>
    </source>
</evidence>
<keyword evidence="5 10" id="KW-0547">Nucleotide-binding</keyword>
<dbReference type="PANTHER" id="PTHR11649">
    <property type="entry name" value="MSS1/TRME-RELATED GTP-BINDING PROTEIN"/>
    <property type="match status" value="1"/>
</dbReference>
<dbReference type="Pfam" id="PF01926">
    <property type="entry name" value="MMR_HSR1"/>
    <property type="match status" value="1"/>
</dbReference>
<evidence type="ECO:0000256" key="5">
    <source>
        <dbReference type="ARBA" id="ARBA00022741"/>
    </source>
</evidence>
<comment type="cofactor">
    <cofactor evidence="1">
        <name>Mg(2+)</name>
        <dbReference type="ChEBI" id="CHEBI:18420"/>
    </cofactor>
</comment>
<dbReference type="Proteomes" id="UP001320768">
    <property type="component" value="Unassembled WGS sequence"/>
</dbReference>
<dbReference type="InterPro" id="IPR019987">
    <property type="entry name" value="GTP-bd_ribosome_bio_YsxC"/>
</dbReference>
<evidence type="ECO:0000256" key="2">
    <source>
        <dbReference type="ARBA" id="ARBA00009638"/>
    </source>
</evidence>
<evidence type="ECO:0000259" key="11">
    <source>
        <dbReference type="PROSITE" id="PS51706"/>
    </source>
</evidence>
<evidence type="ECO:0000313" key="13">
    <source>
        <dbReference type="Proteomes" id="UP001320768"/>
    </source>
</evidence>
<reference evidence="12 13" key="1">
    <citation type="journal article" date="2022" name="Nat. Microbiol.">
        <title>The microbiome of a bacterivorous marine choanoflagellate contains a resource-demanding obligate bacterial associate.</title>
        <authorList>
            <person name="Needham D.M."/>
            <person name="Poirier C."/>
            <person name="Bachy C."/>
            <person name="George E.E."/>
            <person name="Wilken S."/>
            <person name="Yung C.C.M."/>
            <person name="Limardo A.J."/>
            <person name="Morando M."/>
            <person name="Sudek L."/>
            <person name="Malmstrom R.R."/>
            <person name="Keeling P.J."/>
            <person name="Santoro A.E."/>
            <person name="Worden A.Z."/>
        </authorList>
    </citation>
    <scope>NUCLEOTIDE SEQUENCE [LARGE SCALE GENOMIC DNA]</scope>
    <source>
        <strain evidence="12 13">Comchoano-2</strain>
    </source>
</reference>
<sequence length="194" mass="21643">MTPLQLKFLKSAPSIRDLPEDTGHEIIMAGYSNVGKSSIINAIANIKNLAKCSKTPGRTQLFNVFTCPNNSRVIDLPGYGFAQVSRAKQASWAIRLQEYLEHRKCLSGLIIIVDIRRGLRPIDLDIIGWCYDQGVDYSIALNKADKLSRKQCIEAQQKILQTIEIDASNLILCSCLKKTGIDALQAKLRKQLDI</sequence>
<protein>
    <recommendedName>
        <fullName evidence="10">Probable GTP-binding protein EngB</fullName>
    </recommendedName>
</protein>
<evidence type="ECO:0000256" key="8">
    <source>
        <dbReference type="ARBA" id="ARBA00023210"/>
    </source>
</evidence>
<evidence type="ECO:0000256" key="1">
    <source>
        <dbReference type="ARBA" id="ARBA00001946"/>
    </source>
</evidence>
<gene>
    <name evidence="12" type="primary">yihA</name>
    <name evidence="10" type="synonym">engB</name>
    <name evidence="12" type="ORF">MKS91_02620</name>
</gene>
<keyword evidence="9 10" id="KW-0131">Cell cycle</keyword>
<evidence type="ECO:0000256" key="4">
    <source>
        <dbReference type="ARBA" id="ARBA00022723"/>
    </source>
</evidence>
<keyword evidence="3 10" id="KW-0132">Cell division</keyword>
<dbReference type="InterPro" id="IPR030393">
    <property type="entry name" value="G_ENGB_dom"/>
</dbReference>
<dbReference type="Gene3D" id="3.40.50.300">
    <property type="entry name" value="P-loop containing nucleotide triphosphate hydrolases"/>
    <property type="match status" value="1"/>
</dbReference>
<keyword evidence="4" id="KW-0479">Metal-binding</keyword>
<evidence type="ECO:0000313" key="12">
    <source>
        <dbReference type="EMBL" id="MCP8352179.1"/>
    </source>
</evidence>
<keyword evidence="7 10" id="KW-0342">GTP-binding</keyword>
<accession>A0ABT1L4S3</accession>